<protein>
    <submittedName>
        <fullName evidence="4">SAM-dependent methyltransferase</fullName>
    </submittedName>
</protein>
<dbReference type="GO" id="GO:0032259">
    <property type="term" value="P:methylation"/>
    <property type="evidence" value="ECO:0007669"/>
    <property type="project" value="UniProtKB-KW"/>
</dbReference>
<organism evidence="4 5">
    <name type="scientific">Pseudomonas syringae</name>
    <dbReference type="NCBI Taxonomy" id="317"/>
    <lineage>
        <taxon>Bacteria</taxon>
        <taxon>Pseudomonadati</taxon>
        <taxon>Pseudomonadota</taxon>
        <taxon>Gammaproteobacteria</taxon>
        <taxon>Pseudomonadales</taxon>
        <taxon>Pseudomonadaceae</taxon>
        <taxon>Pseudomonas</taxon>
    </lineage>
</organism>
<evidence type="ECO:0000259" key="3">
    <source>
        <dbReference type="Pfam" id="PF13649"/>
    </source>
</evidence>
<dbReference type="SUPFAM" id="SSF53335">
    <property type="entry name" value="S-adenosyl-L-methionine-dependent methyltransferases"/>
    <property type="match status" value="1"/>
</dbReference>
<feature type="domain" description="Methyltransferase" evidence="3">
    <location>
        <begin position="67"/>
        <end position="160"/>
    </location>
</feature>
<sequence length="267" mass="30387">MILLSLEGVMSGEKESAMGEAVVGKFDENTFDEYADLYQQMFNLPYRQRVELPTLDKLVGEVAGLKIMDFGCGPGFLSRWLRNKGAGKVVGYDVSNGMLEYAREIESEHPVGIEYKTVLGERDVSQYDVVLAVYVLPYCSNRDELFEVCRNVCQVLKPGGRLIALLMNSKFDVSPEYYRKYGFRLLIKEPLRDGSAVDLHICQPPYNKTIPAHFWSDEAVEEALRNVGFYRIFWKSHKPDLLTVQESELLADYLSCPHASIIEAFKK</sequence>
<keyword evidence="1 4" id="KW-0489">Methyltransferase</keyword>
<dbReference type="InterPro" id="IPR029063">
    <property type="entry name" value="SAM-dependent_MTases_sf"/>
</dbReference>
<dbReference type="PANTHER" id="PTHR43861">
    <property type="entry name" value="TRANS-ACONITATE 2-METHYLTRANSFERASE-RELATED"/>
    <property type="match status" value="1"/>
</dbReference>
<evidence type="ECO:0000256" key="1">
    <source>
        <dbReference type="ARBA" id="ARBA00022603"/>
    </source>
</evidence>
<dbReference type="CDD" id="cd02440">
    <property type="entry name" value="AdoMet_MTases"/>
    <property type="match status" value="1"/>
</dbReference>
<reference evidence="4 5" key="1">
    <citation type="submission" date="2017-11" db="EMBL/GenBank/DDBJ databases">
        <title>Effect of PGPRs.</title>
        <authorList>
            <person name="Oliva R."/>
            <person name="Nong J."/>
            <person name="Roman V."/>
        </authorList>
    </citation>
    <scope>NUCLEOTIDE SEQUENCE [LARGE SCALE GENOMIC DNA]</scope>
    <source>
        <strain evidence="4">Inb918</strain>
    </source>
</reference>
<dbReference type="Pfam" id="PF13649">
    <property type="entry name" value="Methyltransf_25"/>
    <property type="match status" value="1"/>
</dbReference>
<dbReference type="Gene3D" id="3.40.50.150">
    <property type="entry name" value="Vaccinia Virus protein VP39"/>
    <property type="match status" value="1"/>
</dbReference>
<dbReference type="EMBL" id="CP024646">
    <property type="protein sequence ID" value="AZV26580.1"/>
    <property type="molecule type" value="Genomic_DNA"/>
</dbReference>
<name>A0A3T0JT14_PSESX</name>
<dbReference type="PANTHER" id="PTHR43861:SF1">
    <property type="entry name" value="TRANS-ACONITATE 2-METHYLTRANSFERASE"/>
    <property type="match status" value="1"/>
</dbReference>
<evidence type="ECO:0000256" key="2">
    <source>
        <dbReference type="ARBA" id="ARBA00022679"/>
    </source>
</evidence>
<dbReference type="InterPro" id="IPR041698">
    <property type="entry name" value="Methyltransf_25"/>
</dbReference>
<accession>A0A3T0JT14</accession>
<gene>
    <name evidence="4" type="ORF">CT157_11335</name>
</gene>
<dbReference type="GO" id="GO:0008168">
    <property type="term" value="F:methyltransferase activity"/>
    <property type="evidence" value="ECO:0007669"/>
    <property type="project" value="UniProtKB-KW"/>
</dbReference>
<dbReference type="AlphaFoldDB" id="A0A3T0JT14"/>
<dbReference type="Proteomes" id="UP000282760">
    <property type="component" value="Chromosome"/>
</dbReference>
<keyword evidence="2 4" id="KW-0808">Transferase</keyword>
<evidence type="ECO:0000313" key="4">
    <source>
        <dbReference type="EMBL" id="AZV26580.1"/>
    </source>
</evidence>
<proteinExistence type="predicted"/>
<evidence type="ECO:0000313" key="5">
    <source>
        <dbReference type="Proteomes" id="UP000282760"/>
    </source>
</evidence>